<dbReference type="AlphaFoldDB" id="A0A1Y1UQ97"/>
<dbReference type="GeneID" id="33556677"/>
<evidence type="ECO:0000256" key="2">
    <source>
        <dbReference type="SAM" id="MobiDB-lite"/>
    </source>
</evidence>
<keyword evidence="1" id="KW-0175">Coiled coil</keyword>
<accession>A0A1Y1UQ97</accession>
<evidence type="ECO:0000313" key="4">
    <source>
        <dbReference type="Proteomes" id="UP000193218"/>
    </source>
</evidence>
<dbReference type="InParanoid" id="A0A1Y1UQ97"/>
<evidence type="ECO:0000256" key="1">
    <source>
        <dbReference type="SAM" id="Coils"/>
    </source>
</evidence>
<keyword evidence="4" id="KW-1185">Reference proteome</keyword>
<feature type="region of interest" description="Disordered" evidence="2">
    <location>
        <begin position="561"/>
        <end position="581"/>
    </location>
</feature>
<dbReference type="EMBL" id="NBSH01000002">
    <property type="protein sequence ID" value="ORX40238.1"/>
    <property type="molecule type" value="Genomic_DNA"/>
</dbReference>
<comment type="caution">
    <text evidence="3">The sequence shown here is derived from an EMBL/GenBank/DDBJ whole genome shotgun (WGS) entry which is preliminary data.</text>
</comment>
<dbReference type="Proteomes" id="UP000193218">
    <property type="component" value="Unassembled WGS sequence"/>
</dbReference>
<feature type="coiled-coil region" evidence="1">
    <location>
        <begin position="2"/>
        <end position="49"/>
    </location>
</feature>
<gene>
    <name evidence="3" type="ORF">BD324DRAFT_616991</name>
</gene>
<protein>
    <submittedName>
        <fullName evidence="3">Uncharacterized protein</fullName>
    </submittedName>
</protein>
<reference evidence="3 4" key="1">
    <citation type="submission" date="2017-03" db="EMBL/GenBank/DDBJ databases">
        <title>Widespread Adenine N6-methylation of Active Genes in Fungi.</title>
        <authorList>
            <consortium name="DOE Joint Genome Institute"/>
            <person name="Mondo S.J."/>
            <person name="Dannebaum R.O."/>
            <person name="Kuo R.C."/>
            <person name="Louie K.B."/>
            <person name="Bewick A.J."/>
            <person name="Labutti K."/>
            <person name="Haridas S."/>
            <person name="Kuo A."/>
            <person name="Salamov A."/>
            <person name="Ahrendt S.R."/>
            <person name="Lau R."/>
            <person name="Bowen B.P."/>
            <person name="Lipzen A."/>
            <person name="Sullivan W."/>
            <person name="Andreopoulos W.B."/>
            <person name="Clum A."/>
            <person name="Lindquist E."/>
            <person name="Daum C."/>
            <person name="Northen T.R."/>
            <person name="Ramamoorthy G."/>
            <person name="Schmitz R.J."/>
            <person name="Gryganskyi A."/>
            <person name="Culley D."/>
            <person name="Magnuson J."/>
            <person name="James T.Y."/>
            <person name="O'Malley M.A."/>
            <person name="Stajich J.E."/>
            <person name="Spatafora J.W."/>
            <person name="Visel A."/>
            <person name="Grigoriev I.V."/>
        </authorList>
    </citation>
    <scope>NUCLEOTIDE SEQUENCE [LARGE SCALE GENOMIC DNA]</scope>
    <source>
        <strain evidence="3 4">NRRL Y-17943</strain>
    </source>
</reference>
<name>A0A1Y1UQ97_9TREE</name>
<organism evidence="3 4">
    <name type="scientific">Kockovaella imperatae</name>
    <dbReference type="NCBI Taxonomy" id="4999"/>
    <lineage>
        <taxon>Eukaryota</taxon>
        <taxon>Fungi</taxon>
        <taxon>Dikarya</taxon>
        <taxon>Basidiomycota</taxon>
        <taxon>Agaricomycotina</taxon>
        <taxon>Tremellomycetes</taxon>
        <taxon>Tremellales</taxon>
        <taxon>Cuniculitremaceae</taxon>
        <taxon>Kockovaella</taxon>
    </lineage>
</organism>
<evidence type="ECO:0000313" key="3">
    <source>
        <dbReference type="EMBL" id="ORX40238.1"/>
    </source>
</evidence>
<proteinExistence type="predicted"/>
<sequence>MSAEVEDAMDDLQEQLEKQMEKEDDPVNMDDVEATIELWQQRYNKLVEDKYRQLTKQLRAGAGMLLNFAKKFTFTIPKVSAHPDKAAYLAAIEDRIVKVTYNNGRGYHQDLKLIKRRVTDFSERFLADKSLDQLAAIHGIPAAHVTPLYLERCGLANRKPSNERAVIYIKLIEGSREQLTKLRNSVREDNRKFTTRFFDFLHEPLEPWMEALQFPEKNPDTPFLYHIGRYSSGKLRRMHWEQVGCKEYDASRGERPWVEAVVHGGGSRKIIYYVLSCHDDKYGIEWSDSMMFDEMLWSAVFIGPGLTNVAWPGTDGPAPPATLGGELPAGPFDKAHRDSTDGFWQSLTRQRAKDKHGIEIDAVTATCLMALRWKPAVNPITFVRTFKSNRIRISIILGLDQPFQLQVTHRNIPKRSPIYMTLYRLMVCYVDERLLCLRPAGLTLDDKQVPRSPVDLHFDTTISDVGYATRFTRSPTPPDALSVLIKRARPSNHHPDTDIRWNLVFADDPSHHVMFSQTVTTAHYLSFKLQKEASMILCGDKPEPMSMGQLEAISLIPVPKRTTAREEPHASASTDTIDKEETPPELADQFFEIDKRTNDIKKTVEDRMGARLPAPLLTVDDVEAEAKVYIDLTMEEIRWRKKRYELENQYRDRYIIPDRDYV</sequence>
<dbReference type="RefSeq" id="XP_021874023.1">
    <property type="nucleotide sequence ID" value="XM_022014869.1"/>
</dbReference>